<comment type="caution">
    <text evidence="5">The sequence shown here is derived from an EMBL/GenBank/DDBJ whole genome shotgun (WGS) entry which is preliminary data.</text>
</comment>
<reference evidence="6" key="1">
    <citation type="journal article" date="2014" name="Int. J. Syst. Evol. Microbiol.">
        <title>Complete genome of a new Firmicutes species belonging to the dominant human colonic microbiota ('Ruminococcus bicirculans') reveals two chromosomes and a selective capacity to utilize plant glucans.</title>
        <authorList>
            <consortium name="NISC Comparative Sequencing Program"/>
            <person name="Wegmann U."/>
            <person name="Louis P."/>
            <person name="Goesmann A."/>
            <person name="Henrissat B."/>
            <person name="Duncan S.H."/>
            <person name="Flint H.J."/>
        </authorList>
    </citation>
    <scope>NUCLEOTIDE SEQUENCE</scope>
    <source>
        <strain evidence="6">CGMCC 1.8884</strain>
    </source>
</reference>
<sequence>MTRPDDIALDQEALALPTPEQQAQAVIDRFLDWATDPRLAVLDTETTGLGPGEQVIEIGMVDLEGRPLMNQRVRPTFPVPAGATAIHGITNEDLKDCPTFDQVWPRLWKLLQTHRVVVYNGAFDFNRIADSLNAALPGWYQGDGGPSELLQAWNALIPPMQRDGCVMEAYAPLHGEWNAWHGSYRWARLSAACAERGVDTSDLKAHSALDDARATLRLIRAAAQLTPEQLPWIGREDEA</sequence>
<dbReference type="RefSeq" id="WP_017869221.1">
    <property type="nucleotide sequence ID" value="NZ_BMLZ01000003.1"/>
</dbReference>
<proteinExistence type="predicted"/>
<dbReference type="InterPro" id="IPR036397">
    <property type="entry name" value="RNaseH_sf"/>
</dbReference>
<dbReference type="InterPro" id="IPR013520">
    <property type="entry name" value="Ribonucl_H"/>
</dbReference>
<dbReference type="PANTHER" id="PTHR30231:SF4">
    <property type="entry name" value="PROTEIN NEN2"/>
    <property type="match status" value="1"/>
</dbReference>
<dbReference type="EMBL" id="BMLZ01000003">
    <property type="protein sequence ID" value="GGP28678.1"/>
    <property type="molecule type" value="Genomic_DNA"/>
</dbReference>
<dbReference type="AlphaFoldDB" id="A0AAV4K112"/>
<dbReference type="Proteomes" id="UP000630135">
    <property type="component" value="Unassembled WGS sequence"/>
</dbReference>
<evidence type="ECO:0000313" key="6">
    <source>
        <dbReference type="EMBL" id="GGP28678.1"/>
    </source>
</evidence>
<organism evidence="5 8">
    <name type="scientific">Deinococcus wulumuqiensis</name>
    <dbReference type="NCBI Taxonomy" id="980427"/>
    <lineage>
        <taxon>Bacteria</taxon>
        <taxon>Thermotogati</taxon>
        <taxon>Deinococcota</taxon>
        <taxon>Deinococci</taxon>
        <taxon>Deinococcales</taxon>
        <taxon>Deinococcaceae</taxon>
        <taxon>Deinococcus</taxon>
    </lineage>
</organism>
<evidence type="ECO:0000256" key="2">
    <source>
        <dbReference type="ARBA" id="ARBA00022801"/>
    </source>
</evidence>
<dbReference type="Pfam" id="PF00929">
    <property type="entry name" value="RNase_T"/>
    <property type="match status" value="1"/>
</dbReference>
<evidence type="ECO:0000256" key="3">
    <source>
        <dbReference type="ARBA" id="ARBA00022839"/>
    </source>
</evidence>
<dbReference type="Gene3D" id="3.30.420.10">
    <property type="entry name" value="Ribonuclease H-like superfamily/Ribonuclease H"/>
    <property type="match status" value="1"/>
</dbReference>
<keyword evidence="3" id="KW-0269">Exonuclease</keyword>
<evidence type="ECO:0000256" key="1">
    <source>
        <dbReference type="ARBA" id="ARBA00022722"/>
    </source>
</evidence>
<reference evidence="5" key="2">
    <citation type="journal article" date="2014" name="Int. J. Syst. Evol. Microbiol.">
        <title>Complete genome sequence of Corynebacterium casei LMG S-19264T (=DSM 44701T), isolated from a smear-ripened cheese.</title>
        <authorList>
            <consortium name="US DOE Joint Genome Institute (JGI-PGF)"/>
            <person name="Walter F."/>
            <person name="Albersmeier A."/>
            <person name="Kalinowski J."/>
            <person name="Ruckert C."/>
        </authorList>
    </citation>
    <scope>NUCLEOTIDE SEQUENCE</scope>
    <source>
        <strain evidence="5">CGMCC 1.8885</strain>
    </source>
</reference>
<keyword evidence="1" id="KW-0540">Nuclease</keyword>
<name>A0AAV4K112_9DEIO</name>
<evidence type="ECO:0000313" key="5">
    <source>
        <dbReference type="EMBL" id="GGI75083.1"/>
    </source>
</evidence>
<accession>A0AAV4K112</accession>
<dbReference type="Proteomes" id="UP000652720">
    <property type="component" value="Unassembled WGS sequence"/>
</dbReference>
<keyword evidence="2" id="KW-0378">Hydrolase</keyword>
<evidence type="ECO:0000259" key="4">
    <source>
        <dbReference type="SMART" id="SM00479"/>
    </source>
</evidence>
<dbReference type="GeneID" id="59164597"/>
<dbReference type="CDD" id="cd06127">
    <property type="entry name" value="DEDDh"/>
    <property type="match status" value="1"/>
</dbReference>
<evidence type="ECO:0000313" key="8">
    <source>
        <dbReference type="Proteomes" id="UP000652720"/>
    </source>
</evidence>
<gene>
    <name evidence="6" type="ORF">GCM10008021_03290</name>
    <name evidence="5" type="ORF">GCM10010914_06620</name>
</gene>
<keyword evidence="7" id="KW-1185">Reference proteome</keyword>
<protein>
    <submittedName>
        <fullName evidence="5">DNA polymerase III subunit epsilon</fullName>
    </submittedName>
</protein>
<dbReference type="SMART" id="SM00479">
    <property type="entry name" value="EXOIII"/>
    <property type="match status" value="1"/>
</dbReference>
<evidence type="ECO:0000313" key="7">
    <source>
        <dbReference type="Proteomes" id="UP000630135"/>
    </source>
</evidence>
<feature type="domain" description="Exonuclease" evidence="4">
    <location>
        <begin position="38"/>
        <end position="228"/>
    </location>
</feature>
<dbReference type="EMBL" id="BMMA01000004">
    <property type="protein sequence ID" value="GGI75083.1"/>
    <property type="molecule type" value="Genomic_DNA"/>
</dbReference>
<reference evidence="7" key="3">
    <citation type="journal article" date="2019" name="Int. J. Syst. Evol. Microbiol.">
        <title>The Global Catalogue of Microorganisms (GCM) 10K type strain sequencing project: providing services to taxonomists for standard genome sequencing and annotation.</title>
        <authorList>
            <consortium name="The Broad Institute Genomics Platform"/>
            <consortium name="The Broad Institute Genome Sequencing Center for Infectious Disease"/>
            <person name="Wu L."/>
            <person name="Ma J."/>
        </authorList>
    </citation>
    <scope>NUCLEOTIDE SEQUENCE [LARGE SCALE GENOMIC DNA]</scope>
    <source>
        <strain evidence="7">CGMCC 1.8884</strain>
    </source>
</reference>
<dbReference type="GO" id="GO:0003676">
    <property type="term" value="F:nucleic acid binding"/>
    <property type="evidence" value="ECO:0007669"/>
    <property type="project" value="InterPro"/>
</dbReference>
<reference evidence="5" key="4">
    <citation type="submission" date="2023-08" db="EMBL/GenBank/DDBJ databases">
        <authorList>
            <person name="Sun Q."/>
            <person name="Zhou Y."/>
        </authorList>
    </citation>
    <scope>NUCLEOTIDE SEQUENCE</scope>
    <source>
        <strain evidence="6">CGMCC 1.8884</strain>
        <strain evidence="5">CGMCC 1.8885</strain>
    </source>
</reference>
<dbReference type="SUPFAM" id="SSF53098">
    <property type="entry name" value="Ribonuclease H-like"/>
    <property type="match status" value="1"/>
</dbReference>
<dbReference type="PANTHER" id="PTHR30231">
    <property type="entry name" value="DNA POLYMERASE III SUBUNIT EPSILON"/>
    <property type="match status" value="1"/>
</dbReference>
<dbReference type="GO" id="GO:0008408">
    <property type="term" value="F:3'-5' exonuclease activity"/>
    <property type="evidence" value="ECO:0007669"/>
    <property type="project" value="TreeGrafter"/>
</dbReference>
<dbReference type="InterPro" id="IPR012337">
    <property type="entry name" value="RNaseH-like_sf"/>
</dbReference>